<keyword evidence="1" id="KW-1133">Transmembrane helix</keyword>
<evidence type="ECO:0000313" key="2">
    <source>
        <dbReference type="EMBL" id="MCW8335493.1"/>
    </source>
</evidence>
<organism evidence="2 3">
    <name type="scientific">Vibrio paucivorans</name>
    <dbReference type="NCBI Taxonomy" id="2829489"/>
    <lineage>
        <taxon>Bacteria</taxon>
        <taxon>Pseudomonadati</taxon>
        <taxon>Pseudomonadota</taxon>
        <taxon>Gammaproteobacteria</taxon>
        <taxon>Vibrionales</taxon>
        <taxon>Vibrionaceae</taxon>
        <taxon>Vibrio</taxon>
    </lineage>
</organism>
<evidence type="ECO:0000256" key="1">
    <source>
        <dbReference type="SAM" id="Phobius"/>
    </source>
</evidence>
<keyword evidence="3" id="KW-1185">Reference proteome</keyword>
<accession>A0A9X3CGN0</accession>
<dbReference type="AlphaFoldDB" id="A0A9X3CGN0"/>
<sequence>MDKWIIVLAGVPFFLLVALWLLWVFPYIFLMLRSGLGDAKHIAKLDKVFGFEESKITDSLSFGRGSRFISYSIKYLRLKGENKLTSRKEHLTMLISSAFAYSSATLFVLGIGFKIFSLDG</sequence>
<protein>
    <submittedName>
        <fullName evidence="2">Uncharacterized protein</fullName>
    </submittedName>
</protein>
<keyword evidence="1" id="KW-0812">Transmembrane</keyword>
<feature type="transmembrane region" description="Helical" evidence="1">
    <location>
        <begin position="6"/>
        <end position="30"/>
    </location>
</feature>
<dbReference type="RefSeq" id="WP_265688650.1">
    <property type="nucleotide sequence ID" value="NZ_JAKRRX010000118.1"/>
</dbReference>
<dbReference type="EMBL" id="JAKRRX010000118">
    <property type="protein sequence ID" value="MCW8335493.1"/>
    <property type="molecule type" value="Genomic_DNA"/>
</dbReference>
<gene>
    <name evidence="2" type="ORF">MD483_16885</name>
</gene>
<keyword evidence="1" id="KW-0472">Membrane</keyword>
<reference evidence="2" key="1">
    <citation type="submission" date="2022-02" db="EMBL/GenBank/DDBJ databases">
        <title>Vibrio sp. nov., a new bacterium isolated from Bohai sea, China.</title>
        <authorList>
            <person name="Yuan Y."/>
        </authorList>
    </citation>
    <scope>NUCLEOTIDE SEQUENCE</scope>
    <source>
        <strain evidence="2">DBSS07</strain>
    </source>
</reference>
<feature type="transmembrane region" description="Helical" evidence="1">
    <location>
        <begin position="91"/>
        <end position="116"/>
    </location>
</feature>
<name>A0A9X3CGN0_9VIBR</name>
<dbReference type="Proteomes" id="UP001155586">
    <property type="component" value="Unassembled WGS sequence"/>
</dbReference>
<proteinExistence type="predicted"/>
<evidence type="ECO:0000313" key="3">
    <source>
        <dbReference type="Proteomes" id="UP001155586"/>
    </source>
</evidence>
<comment type="caution">
    <text evidence="2">The sequence shown here is derived from an EMBL/GenBank/DDBJ whole genome shotgun (WGS) entry which is preliminary data.</text>
</comment>